<dbReference type="AlphaFoldDB" id="A0A1S2MCU4"/>
<accession>A0A1S2MCU4</accession>
<evidence type="ECO:0000313" key="1">
    <source>
        <dbReference type="EMBL" id="OIJ22622.1"/>
    </source>
</evidence>
<proteinExistence type="predicted"/>
<dbReference type="KEGG" id="aia:AWH56_018850"/>
<sequence>MKFLKAKAQRRLSKGKKVNPFYSCKGMELDESDVRVKTKSGIWTKHHEKAAIEYLQENIEQINEILDEETDEKQSSTLIKILHKMEKELLRKGLKTRIGLGKIQILQRTIE</sequence>
<gene>
    <name evidence="1" type="ORF">AWH56_05325</name>
</gene>
<comment type="caution">
    <text evidence="1">The sequence shown here is derived from an EMBL/GenBank/DDBJ whole genome shotgun (WGS) entry which is preliminary data.</text>
</comment>
<dbReference type="EMBL" id="LQXD01000039">
    <property type="protein sequence ID" value="OIJ22622.1"/>
    <property type="molecule type" value="Genomic_DNA"/>
</dbReference>
<reference evidence="1" key="1">
    <citation type="submission" date="2016-10" db="EMBL/GenBank/DDBJ databases">
        <title>Draft genome sequences of four alkaliphilic bacteria belonging to the Anaerobacillus genus.</title>
        <authorList>
            <person name="Bassil N.M."/>
            <person name="Lloyd J.R."/>
        </authorList>
    </citation>
    <scope>NUCLEOTIDE SEQUENCE [LARGE SCALE GENOMIC DNA]</scope>
    <source>
        <strain evidence="1">NB2006</strain>
    </source>
</reference>
<protein>
    <submittedName>
        <fullName evidence="1">Uncharacterized protein</fullName>
    </submittedName>
</protein>
<name>A0A1S2MCU4_9BACI</name>
<organism evidence="1">
    <name type="scientific">Anaerobacillus isosaccharinicus</name>
    <dbReference type="NCBI Taxonomy" id="1532552"/>
    <lineage>
        <taxon>Bacteria</taxon>
        <taxon>Bacillati</taxon>
        <taxon>Bacillota</taxon>
        <taxon>Bacilli</taxon>
        <taxon>Bacillales</taxon>
        <taxon>Bacillaceae</taxon>
        <taxon>Anaerobacillus</taxon>
    </lineage>
</organism>